<protein>
    <submittedName>
        <fullName evidence="1">Uncharacterized protein</fullName>
    </submittedName>
</protein>
<dbReference type="AlphaFoldDB" id="A0A6A0A5E6"/>
<proteinExistence type="predicted"/>
<dbReference type="PANTHER" id="PTHR45458">
    <property type="entry name" value="SHORT-CHAIN DEHYDROGENASE/REDUCTASE SDR"/>
    <property type="match status" value="1"/>
</dbReference>
<keyword evidence="2" id="KW-1185">Reference proteome</keyword>
<dbReference type="Pfam" id="PF00106">
    <property type="entry name" value="adh_short"/>
    <property type="match status" value="1"/>
</dbReference>
<dbReference type="EMBL" id="BLLF01003589">
    <property type="protein sequence ID" value="GFH27716.1"/>
    <property type="molecule type" value="Genomic_DNA"/>
</dbReference>
<dbReference type="InterPro" id="IPR036291">
    <property type="entry name" value="NAD(P)-bd_dom_sf"/>
</dbReference>
<dbReference type="GO" id="GO:0016616">
    <property type="term" value="F:oxidoreductase activity, acting on the CH-OH group of donors, NAD or NADP as acceptor"/>
    <property type="evidence" value="ECO:0007669"/>
    <property type="project" value="TreeGrafter"/>
</dbReference>
<dbReference type="Proteomes" id="UP000485058">
    <property type="component" value="Unassembled WGS sequence"/>
</dbReference>
<evidence type="ECO:0000313" key="2">
    <source>
        <dbReference type="Proteomes" id="UP000485058"/>
    </source>
</evidence>
<reference evidence="1 2" key="1">
    <citation type="submission" date="2020-02" db="EMBL/GenBank/DDBJ databases">
        <title>Draft genome sequence of Haematococcus lacustris strain NIES-144.</title>
        <authorList>
            <person name="Morimoto D."/>
            <person name="Nakagawa S."/>
            <person name="Yoshida T."/>
            <person name="Sawayama S."/>
        </authorList>
    </citation>
    <scope>NUCLEOTIDE SEQUENCE [LARGE SCALE GENOMIC DNA]</scope>
    <source>
        <strain evidence="1 2">NIES-144</strain>
    </source>
</reference>
<name>A0A6A0A5E6_HAELA</name>
<comment type="caution">
    <text evidence="1">The sequence shown here is derived from an EMBL/GenBank/DDBJ whole genome shotgun (WGS) entry which is preliminary data.</text>
</comment>
<dbReference type="PANTHER" id="PTHR45458:SF1">
    <property type="entry name" value="SHORT CHAIN DEHYDROGENASE"/>
    <property type="match status" value="1"/>
</dbReference>
<dbReference type="InterPro" id="IPR052184">
    <property type="entry name" value="SDR_enzymes"/>
</dbReference>
<sequence length="114" mass="11468">MAQLAAAGANAAALNRICGKNVVVVGGSRGIGLGLVHSFLERGNTVVATTRKAAAAGKLQELQASAPADRLAISELDVSCSTNVANWAQRLSDSTGLRHVDVGHQGGPEGRGGP</sequence>
<dbReference type="Gene3D" id="3.40.50.720">
    <property type="entry name" value="NAD(P)-binding Rossmann-like Domain"/>
    <property type="match status" value="1"/>
</dbReference>
<gene>
    <name evidence="1" type="ORF">HaLaN_26086</name>
</gene>
<organism evidence="1 2">
    <name type="scientific">Haematococcus lacustris</name>
    <name type="common">Green alga</name>
    <name type="synonym">Haematococcus pluvialis</name>
    <dbReference type="NCBI Taxonomy" id="44745"/>
    <lineage>
        <taxon>Eukaryota</taxon>
        <taxon>Viridiplantae</taxon>
        <taxon>Chlorophyta</taxon>
        <taxon>core chlorophytes</taxon>
        <taxon>Chlorophyceae</taxon>
        <taxon>CS clade</taxon>
        <taxon>Chlamydomonadales</taxon>
        <taxon>Haematococcaceae</taxon>
        <taxon>Haematococcus</taxon>
    </lineage>
</organism>
<evidence type="ECO:0000313" key="1">
    <source>
        <dbReference type="EMBL" id="GFH27716.1"/>
    </source>
</evidence>
<dbReference type="InterPro" id="IPR002347">
    <property type="entry name" value="SDR_fam"/>
</dbReference>
<accession>A0A6A0A5E6</accession>
<dbReference type="SUPFAM" id="SSF51735">
    <property type="entry name" value="NAD(P)-binding Rossmann-fold domains"/>
    <property type="match status" value="1"/>
</dbReference>